<evidence type="ECO:0000313" key="2">
    <source>
        <dbReference type="EMBL" id="SDN50942.1"/>
    </source>
</evidence>
<organism evidence="2 3">
    <name type="scientific">Pseudomonas antarctica</name>
    <dbReference type="NCBI Taxonomy" id="219572"/>
    <lineage>
        <taxon>Bacteria</taxon>
        <taxon>Pseudomonadati</taxon>
        <taxon>Pseudomonadota</taxon>
        <taxon>Gammaproteobacteria</taxon>
        <taxon>Pseudomonadales</taxon>
        <taxon>Pseudomonadaceae</taxon>
        <taxon>Pseudomonas</taxon>
    </lineage>
</organism>
<proteinExistence type="predicted"/>
<sequence>MRRLILITSLIVSLVLTAGCGYRRQEIDARISGAEDMATAARVHADESSAKADRALQAALAAKKSADEANERAQLTLKQAGRVN</sequence>
<dbReference type="NCBIfam" id="NF040598">
    <property type="entry name" value="Ala_zip_lipo"/>
    <property type="match status" value="1"/>
</dbReference>
<dbReference type="InterPro" id="IPR021793">
    <property type="entry name" value="Oprl"/>
</dbReference>
<evidence type="ECO:0000313" key="3">
    <source>
        <dbReference type="Proteomes" id="UP000182470"/>
    </source>
</evidence>
<dbReference type="Pfam" id="PF11839">
    <property type="entry name" value="Alanine_zipper"/>
    <property type="match status" value="1"/>
</dbReference>
<accession>A0A1H0BZE8</accession>
<dbReference type="RefSeq" id="WP_083359116.1">
    <property type="nucleotide sequence ID" value="NZ_JBJGXR010000015.1"/>
</dbReference>
<reference evidence="1 4" key="1">
    <citation type="submission" date="2015-01" db="EMBL/GenBank/DDBJ databases">
        <title>Genome Sequence of Pseudomonas antarctica CMS 35.</title>
        <authorList>
            <person name="Voget S."/>
            <person name="Chow J."/>
            <person name="Daniel R."/>
            <person name="Streit W."/>
        </authorList>
    </citation>
    <scope>NUCLEOTIDE SEQUENCE [LARGE SCALE GENOMIC DNA]</scope>
    <source>
        <strain evidence="1 4">CMS 35</strain>
    </source>
</reference>
<dbReference type="PROSITE" id="PS51257">
    <property type="entry name" value="PROKAR_LIPOPROTEIN"/>
    <property type="match status" value="1"/>
</dbReference>
<dbReference type="AlphaFoldDB" id="A0A1H0BZE8"/>
<evidence type="ECO:0000313" key="1">
    <source>
        <dbReference type="EMBL" id="KAF2406728.1"/>
    </source>
</evidence>
<dbReference type="EMBL" id="LT629704">
    <property type="protein sequence ID" value="SDN50942.1"/>
    <property type="molecule type" value="Genomic_DNA"/>
</dbReference>
<reference evidence="2 3" key="2">
    <citation type="submission" date="2016-10" db="EMBL/GenBank/DDBJ databases">
        <authorList>
            <person name="de Groot N.N."/>
        </authorList>
    </citation>
    <scope>NUCLEOTIDE SEQUENCE [LARGE SCALE GENOMIC DNA]</scope>
    <source>
        <strain evidence="2 3">BS2772</strain>
    </source>
</reference>
<evidence type="ECO:0008006" key="5">
    <source>
        <dbReference type="Google" id="ProtNLM"/>
    </source>
</evidence>
<dbReference type="Proteomes" id="UP000748067">
    <property type="component" value="Unassembled WGS sequence"/>
</dbReference>
<gene>
    <name evidence="1" type="ORF">PSAN_49050</name>
    <name evidence="2" type="ORF">SAMN04490179_4565</name>
</gene>
<evidence type="ECO:0000313" key="4">
    <source>
        <dbReference type="Proteomes" id="UP000748067"/>
    </source>
</evidence>
<keyword evidence="4" id="KW-1185">Reference proteome</keyword>
<dbReference type="Proteomes" id="UP000182470">
    <property type="component" value="Chromosome I"/>
</dbReference>
<protein>
    <recommendedName>
        <fullName evidence="5">Outer membrane lipoprotein OprI</fullName>
    </recommendedName>
</protein>
<name>A0A1H0BZE8_9PSED</name>
<dbReference type="EMBL" id="JXDI01000003">
    <property type="protein sequence ID" value="KAF2406728.1"/>
    <property type="molecule type" value="Genomic_DNA"/>
</dbReference>
<dbReference type="OrthoDB" id="7001899at2"/>